<dbReference type="InParanoid" id="B9RMV3"/>
<evidence type="ECO:0000313" key="1">
    <source>
        <dbReference type="EMBL" id="EEF47076.1"/>
    </source>
</evidence>
<reference evidence="2" key="1">
    <citation type="journal article" date="2010" name="Nat. Biotechnol.">
        <title>Draft genome sequence of the oilseed species Ricinus communis.</title>
        <authorList>
            <person name="Chan A.P."/>
            <person name="Crabtree J."/>
            <person name="Zhao Q."/>
            <person name="Lorenzi H."/>
            <person name="Orvis J."/>
            <person name="Puiu D."/>
            <person name="Melake-Berhan A."/>
            <person name="Jones K.M."/>
            <person name="Redman J."/>
            <person name="Chen G."/>
            <person name="Cahoon E.B."/>
            <person name="Gedil M."/>
            <person name="Stanke M."/>
            <person name="Haas B.J."/>
            <person name="Wortman J.R."/>
            <person name="Fraser-Liggett C.M."/>
            <person name="Ravel J."/>
            <person name="Rabinowicz P.D."/>
        </authorList>
    </citation>
    <scope>NUCLEOTIDE SEQUENCE [LARGE SCALE GENOMIC DNA]</scope>
    <source>
        <strain evidence="2">cv. Hale</strain>
    </source>
</reference>
<evidence type="ECO:0000313" key="2">
    <source>
        <dbReference type="Proteomes" id="UP000008311"/>
    </source>
</evidence>
<protein>
    <submittedName>
        <fullName evidence="1">Uncharacterized protein</fullName>
    </submittedName>
</protein>
<name>B9RMV3_RICCO</name>
<dbReference type="Proteomes" id="UP000008311">
    <property type="component" value="Unassembled WGS sequence"/>
</dbReference>
<sequence length="87" mass="9440">MDKGLVETSCLKFSVKALTIWTPPALLGQTIGSSHISPSIHCPYSSGCNETHRQRLPNLTKPTDALFPVNLALVHNHSSQLCQKTAT</sequence>
<gene>
    <name evidence="1" type="ORF">RCOM_1340440</name>
</gene>
<dbReference type="EMBL" id="EQ973790">
    <property type="protein sequence ID" value="EEF47076.1"/>
    <property type="molecule type" value="Genomic_DNA"/>
</dbReference>
<keyword evidence="2" id="KW-1185">Reference proteome</keyword>
<dbReference type="AlphaFoldDB" id="B9RMV3"/>
<accession>B9RMV3</accession>
<organism evidence="1 2">
    <name type="scientific">Ricinus communis</name>
    <name type="common">Castor bean</name>
    <dbReference type="NCBI Taxonomy" id="3988"/>
    <lineage>
        <taxon>Eukaryota</taxon>
        <taxon>Viridiplantae</taxon>
        <taxon>Streptophyta</taxon>
        <taxon>Embryophyta</taxon>
        <taxon>Tracheophyta</taxon>
        <taxon>Spermatophyta</taxon>
        <taxon>Magnoliopsida</taxon>
        <taxon>eudicotyledons</taxon>
        <taxon>Gunneridae</taxon>
        <taxon>Pentapetalae</taxon>
        <taxon>rosids</taxon>
        <taxon>fabids</taxon>
        <taxon>Malpighiales</taxon>
        <taxon>Euphorbiaceae</taxon>
        <taxon>Acalyphoideae</taxon>
        <taxon>Acalypheae</taxon>
        <taxon>Ricinus</taxon>
    </lineage>
</organism>
<proteinExistence type="predicted"/>